<evidence type="ECO:0000256" key="4">
    <source>
        <dbReference type="ARBA" id="ARBA00022448"/>
    </source>
</evidence>
<evidence type="ECO:0000313" key="14">
    <source>
        <dbReference type="Proteomes" id="UP000695022"/>
    </source>
</evidence>
<evidence type="ECO:0000256" key="6">
    <source>
        <dbReference type="ARBA" id="ARBA00022892"/>
    </source>
</evidence>
<feature type="domain" description="AP complex mu/sigma subunit" evidence="13">
    <location>
        <begin position="14"/>
        <end position="152"/>
    </location>
</feature>
<gene>
    <name evidence="15" type="primary">LOC106817889</name>
</gene>
<dbReference type="PANTHER" id="PTHR11043:SF0">
    <property type="entry name" value="COATOMER SUBUNIT ZETA"/>
    <property type="match status" value="1"/>
</dbReference>
<keyword evidence="7 12" id="KW-0653">Protein transport</keyword>
<evidence type="ECO:0000256" key="10">
    <source>
        <dbReference type="ARBA" id="ARBA00023329"/>
    </source>
</evidence>
<keyword evidence="14" id="KW-1185">Reference proteome</keyword>
<name>A0ABM1F0W3_PRICU</name>
<evidence type="ECO:0000256" key="2">
    <source>
        <dbReference type="ARBA" id="ARBA00006972"/>
    </source>
</evidence>
<protein>
    <recommendedName>
        <fullName evidence="12">Coatomer subunit zeta</fullName>
    </recommendedName>
</protein>
<keyword evidence="4 12" id="KW-0813">Transport</keyword>
<evidence type="ECO:0000256" key="9">
    <source>
        <dbReference type="ARBA" id="ARBA00023136"/>
    </source>
</evidence>
<dbReference type="GeneID" id="106817889"/>
<organism evidence="14 15">
    <name type="scientific">Priapulus caudatus</name>
    <name type="common">Priapulid worm</name>
    <dbReference type="NCBI Taxonomy" id="37621"/>
    <lineage>
        <taxon>Eukaryota</taxon>
        <taxon>Metazoa</taxon>
        <taxon>Ecdysozoa</taxon>
        <taxon>Scalidophora</taxon>
        <taxon>Priapulida</taxon>
        <taxon>Priapulimorpha</taxon>
        <taxon>Priapulimorphida</taxon>
        <taxon>Priapulidae</taxon>
        <taxon>Priapulus</taxon>
    </lineage>
</organism>
<keyword evidence="5 12" id="KW-0963">Cytoplasm</keyword>
<comment type="subunit">
    <text evidence="3 12">Oligomeric complex that consists of at least the alpha, beta, beta', gamma, delta, epsilon and zeta subunits.</text>
</comment>
<evidence type="ECO:0000256" key="12">
    <source>
        <dbReference type="RuleBase" id="RU366053"/>
    </source>
</evidence>
<evidence type="ECO:0000256" key="7">
    <source>
        <dbReference type="ARBA" id="ARBA00022927"/>
    </source>
</evidence>
<dbReference type="PANTHER" id="PTHR11043">
    <property type="entry name" value="ZETA-COAT PROTEIN"/>
    <property type="match status" value="1"/>
</dbReference>
<evidence type="ECO:0000256" key="3">
    <source>
        <dbReference type="ARBA" id="ARBA00011775"/>
    </source>
</evidence>
<evidence type="ECO:0000256" key="5">
    <source>
        <dbReference type="ARBA" id="ARBA00022490"/>
    </source>
</evidence>
<keyword evidence="9 12" id="KW-0472">Membrane</keyword>
<dbReference type="RefSeq" id="XP_014678084.1">
    <property type="nucleotide sequence ID" value="XM_014822598.1"/>
</dbReference>
<dbReference type="CDD" id="cd14829">
    <property type="entry name" value="Zeta-COP"/>
    <property type="match status" value="1"/>
</dbReference>
<evidence type="ECO:0000256" key="8">
    <source>
        <dbReference type="ARBA" id="ARBA00023034"/>
    </source>
</evidence>
<comment type="similarity">
    <text evidence="2 12">Belongs to the adaptor complexes small subunit family.</text>
</comment>
<comment type="function">
    <text evidence="11">The coatomer is a cytosolic protein complex that binds to dilysine motifs and reversibly associates with Golgi non-clathrin-coated vesicles, which further mediate biosynthetic protein transport from the ER, via the Golgi up to the trans Golgi network. Coatomer complex is required for budding from Golgi membranes, and is essential for the retrograde Golgi-to-ER transport of dilysine-tagged proteins. The zeta subunit may be involved in regulating the coat assembly and, hence, the rate of biosynthetic protein transport due to its association-dissociation properties with the coatomer complex.</text>
</comment>
<keyword evidence="6 12" id="KW-0931">ER-Golgi transport</keyword>
<dbReference type="InterPro" id="IPR011012">
    <property type="entry name" value="Longin-like_dom_sf"/>
</dbReference>
<sequence length="179" mass="20395">MDRELAFLDPTLYTVKAIMILDNDGNRLLAKYYDSTFPTFKEQKTFEQNLFNKTHRANGKVIMLGGITSVYRSNVDIYFYVVGSSHENELILVSVLNCLFDTTTQLLRKNVEKRTLMENLDTMYLAVDEICDGGIVLESDSSTIVQRVAQRSEELPLGEQTVAQVLQSAKDQLKWSLLK</sequence>
<dbReference type="InterPro" id="IPR022775">
    <property type="entry name" value="AP_mu_sigma_su"/>
</dbReference>
<dbReference type="InterPro" id="IPR039652">
    <property type="entry name" value="Coatomer_zeta"/>
</dbReference>
<keyword evidence="10 12" id="KW-0968">Cytoplasmic vesicle</keyword>
<accession>A0ABM1F0W3</accession>
<evidence type="ECO:0000259" key="13">
    <source>
        <dbReference type="Pfam" id="PF01217"/>
    </source>
</evidence>
<evidence type="ECO:0000256" key="1">
    <source>
        <dbReference type="ARBA" id="ARBA00004255"/>
    </source>
</evidence>
<reference evidence="15" key="1">
    <citation type="submission" date="2025-08" db="UniProtKB">
        <authorList>
            <consortium name="RefSeq"/>
        </authorList>
    </citation>
    <scope>IDENTIFICATION</scope>
</reference>
<keyword evidence="8 12" id="KW-0333">Golgi apparatus</keyword>
<comment type="subcellular location">
    <subcellularLocation>
        <location evidence="12">Cytoplasm</location>
    </subcellularLocation>
    <subcellularLocation>
        <location evidence="1 12">Golgi apparatus membrane</location>
        <topology evidence="1 12">Peripheral membrane protein</topology>
        <orientation evidence="1 12">Cytoplasmic side</orientation>
    </subcellularLocation>
    <subcellularLocation>
        <location evidence="12">Cytoplasmic vesicle</location>
        <location evidence="12">COPI-coated vesicle membrane</location>
        <topology evidence="12">Peripheral membrane protein</topology>
        <orientation evidence="12">Cytoplasmic side</orientation>
    </subcellularLocation>
</comment>
<evidence type="ECO:0000313" key="15">
    <source>
        <dbReference type="RefSeq" id="XP_014678084.1"/>
    </source>
</evidence>
<dbReference type="SUPFAM" id="SSF64356">
    <property type="entry name" value="SNARE-like"/>
    <property type="match status" value="1"/>
</dbReference>
<proteinExistence type="inferred from homology"/>
<dbReference type="Gene3D" id="3.30.450.60">
    <property type="match status" value="1"/>
</dbReference>
<dbReference type="Proteomes" id="UP000695022">
    <property type="component" value="Unplaced"/>
</dbReference>
<evidence type="ECO:0000256" key="11">
    <source>
        <dbReference type="ARBA" id="ARBA00045555"/>
    </source>
</evidence>
<dbReference type="Pfam" id="PF01217">
    <property type="entry name" value="Clat_adaptor_s"/>
    <property type="match status" value="1"/>
</dbReference>